<protein>
    <submittedName>
        <fullName evidence="5">SdrD B-like domain-containing protein</fullName>
    </submittedName>
</protein>
<dbReference type="RefSeq" id="WP_331690431.1">
    <property type="nucleotide sequence ID" value="NZ_JAZHBN010000026.1"/>
</dbReference>
<dbReference type="EMBL" id="JAZHBO010000004">
    <property type="protein sequence ID" value="MEF2156575.1"/>
    <property type="molecule type" value="Genomic_DNA"/>
</dbReference>
<feature type="non-terminal residue" evidence="5">
    <location>
        <position position="1"/>
    </location>
</feature>
<dbReference type="Pfam" id="PF17210">
    <property type="entry name" value="SdrD_B"/>
    <property type="match status" value="1"/>
</dbReference>
<dbReference type="InterPro" id="IPR051417">
    <property type="entry name" value="SDr/BOS_complex"/>
</dbReference>
<dbReference type="PANTHER" id="PTHR23303">
    <property type="entry name" value="CARBOXYPEPTIDASE REGULATORY REGION-CONTAINING"/>
    <property type="match status" value="1"/>
</dbReference>
<evidence type="ECO:0000259" key="4">
    <source>
        <dbReference type="Pfam" id="PF17210"/>
    </source>
</evidence>
<gene>
    <name evidence="5" type="ORF">V3390_10165</name>
</gene>
<evidence type="ECO:0000256" key="3">
    <source>
        <dbReference type="ARBA" id="ARBA00022729"/>
    </source>
</evidence>
<name>A0ABU7V2J9_9GAMM</name>
<evidence type="ECO:0000313" key="6">
    <source>
        <dbReference type="Proteomes" id="UP001356170"/>
    </source>
</evidence>
<keyword evidence="2" id="KW-0964">Secreted</keyword>
<comment type="caution">
    <text evidence="5">The sequence shown here is derived from an EMBL/GenBank/DDBJ whole genome shotgun (WGS) entry which is preliminary data.</text>
</comment>
<evidence type="ECO:0000313" key="5">
    <source>
        <dbReference type="EMBL" id="MEF2156575.1"/>
    </source>
</evidence>
<evidence type="ECO:0000256" key="1">
    <source>
        <dbReference type="ARBA" id="ARBA00004613"/>
    </source>
</evidence>
<feature type="domain" description="SD-repeat containing protein B" evidence="4">
    <location>
        <begin position="2"/>
        <end position="62"/>
    </location>
</feature>
<organism evidence="5 6">
    <name type="scientific">Aquilutibacter rugosus</name>
    <dbReference type="NCBI Taxonomy" id="3115820"/>
    <lineage>
        <taxon>Bacteria</taxon>
        <taxon>Pseudomonadati</taxon>
        <taxon>Pseudomonadota</taxon>
        <taxon>Gammaproteobacteria</taxon>
        <taxon>Lysobacterales</taxon>
        <taxon>Lysobacteraceae</taxon>
        <taxon>Aquilutibacter</taxon>
    </lineage>
</organism>
<evidence type="ECO:0000256" key="2">
    <source>
        <dbReference type="ARBA" id="ARBA00022525"/>
    </source>
</evidence>
<dbReference type="InterPro" id="IPR013783">
    <property type="entry name" value="Ig-like_fold"/>
</dbReference>
<reference evidence="5 6" key="1">
    <citation type="submission" date="2024-01" db="EMBL/GenBank/DDBJ databases">
        <title>Novel species of the genus Luteimonas isolated from rivers.</title>
        <authorList>
            <person name="Lu H."/>
        </authorList>
    </citation>
    <scope>NUCLEOTIDE SEQUENCE [LARGE SCALE GENOMIC DNA]</scope>
    <source>
        <strain evidence="5 6">FXH3W</strain>
    </source>
</reference>
<accession>A0ABU7V2J9</accession>
<feature type="non-terminal residue" evidence="5">
    <location>
        <position position="256"/>
    </location>
</feature>
<dbReference type="SUPFAM" id="SSF117074">
    <property type="entry name" value="Hypothetical protein PA1324"/>
    <property type="match status" value="2"/>
</dbReference>
<keyword evidence="6" id="KW-1185">Reference proteome</keyword>
<keyword evidence="3" id="KW-0732">Signal</keyword>
<dbReference type="Proteomes" id="UP001356170">
    <property type="component" value="Unassembled WGS sequence"/>
</dbReference>
<dbReference type="Gene3D" id="2.60.40.10">
    <property type="entry name" value="Immunoglobulins"/>
    <property type="match status" value="2"/>
</dbReference>
<comment type="subcellular location">
    <subcellularLocation>
        <location evidence="1">Secreted</location>
    </subcellularLocation>
</comment>
<sequence>ANNNGVREAGENGIAGVSISLPAGTVDALGNAVAAVVTDANGDYRFDDLLAGTYTVSEQVAQPVVGGYTTSNGITVAGTVGGSPSGTATPVTTVPSAVAGIVLPAGGASIDNDFGEILVAAITGSVYVDRNGNGDFDAGDAGTNNSRPNGGLQDVTLTLTGAGADGIFGNGDDPAPVVLQTDANGAYQFTGLVVGQDYRITETQPQGYGNGIEHPTNVIEIGNLPLAGTSGHDFGEVLGSLAGVVFEDFSATSANN</sequence>
<dbReference type="InterPro" id="IPR033764">
    <property type="entry name" value="Sdr_B"/>
</dbReference>
<proteinExistence type="predicted"/>